<dbReference type="InterPro" id="IPR009448">
    <property type="entry name" value="UDP-g_GGtrans"/>
</dbReference>
<dbReference type="InterPro" id="IPR040693">
    <property type="entry name" value="UGGT_TRXL_1"/>
</dbReference>
<evidence type="ECO:0000256" key="1">
    <source>
        <dbReference type="SAM" id="SignalP"/>
    </source>
</evidence>
<sequence>MKMLCSARMMALAAASVVVMVVAVCCPMAVQAQTSVAVEMDATWDSTPLYMEAAELLGDVSEQHFWSFVDAFAQAGAVKHDQDGYERALSITEDLLSASSVDAVKLSLSARTKSPKVAMFFQIGQDDSALLSANDNCEAVAVVGQSATCSAADLSAIISTASDPPSTVYDVDHIRPSSSRNDVPVVVLYADIGSPSFKDWHEALSQLCQEGKVQYVLRHLQRTPASRMRLVGWGAELAIKKTEYTVMDDAAVQDDDATTAAVDDSEDEVAGFSFTTLRRLYPDKTDDLDAFRSVLLNNTAVIKDLKAWELQDISFQAAQRVMTAKEPVGMLQRVSQNFPSIAHTLVGVKVGDAFRKEVETNQRSMQQFGISPGTSALIVDGVYTDVTSNTNLFSLLKVIQSESDTLGSLQQLGTDADTAHAINSLLASHQAPATPKRVDVRSSAVKYMNNLEKDSMYSRWASSLVTLLRPGPPPHQRHVARNMYTLTAVINPARAEDRALLSALHHEVFENKLPVRVGVVFATSQGQAAITARVPAFEPYSSTEKVNGDLDEDSVPTAGVLVARAFEYVKRKGSNIKAFAFLTALFKAMADSVAGDGGDGELVDVLREAFVAQYDMSTWEKLLPASTTYDKTRKKMDVFVHKLGLGDNAEPVVLFNGEPLTPGQPDEVLSQVHTAMTSTLPAIQRAVYYGWLSDHSDVLDFFMKQGVSSRVLPSLLTSPSHLHVAQPADPEHPADKLLAHVAYTTKPETHPSVKPMTYWLVVDLDTRDGQLSAFELLRRQLSTSKLRVAILHGGARDTPGQQLETYLQAVARYVPASKALGVAGKVLERVLAGDAVSNALGQTVVGVKAWADVMAKVKEDEDSFSSLLASKRSMIEAFGLPPAATTVILNGHVFGPMTDRALRAADYHQLDKRHGDSINTRAIVRHIDQTQLATPPAYAAGSGDDDARALQYRNDVVVGVCAVLSRSRMRAAESAEQGQQVRRVDLSLFKGLDTTHSALELTSALVGQSGRTPHQVYAIVDPASDGGQRMGPALSLLMQHTAVHITLLLNPTPRVSEMPVKRFYRAVMPAITFSDDGTLDPGPRAVFANLPRASLLTLGLETPASWMVKSVESKHDLDNIHLQSSQRGVHAVFELEHMAVEGSCVEATTRRPTAGLQLELGTRTHGSMYDTLVMANLGYFQLKATPGAWQLSLREGRSSDIFALSRVKGADSHSPHDAPVILVHDLSGTFVSVSVERRPGMEAAKLLEDSSAIGLWESIKRLVPGSKQSKEKQQQQEQTSNDDMYRCVVQRPKEASYLYFMTFRLEMSGVDSIQSVEIRDNNELLGDDQYNLSDLTVSASDNFSNALASIAVIAS</sequence>
<evidence type="ECO:0000313" key="6">
    <source>
        <dbReference type="EMBL" id="EGD77065.1"/>
    </source>
</evidence>
<dbReference type="Pfam" id="PF10572">
    <property type="entry name" value="UPF0556"/>
    <property type="match status" value="1"/>
</dbReference>
<feature type="domain" description="UGGT thioredoxin-like" evidence="3">
    <location>
        <begin position="301"/>
        <end position="423"/>
    </location>
</feature>
<accession>F2UIL6</accession>
<name>F2UIL6_SALR5</name>
<feature type="domain" description="UGGT thioredoxin-like" evidence="2">
    <location>
        <begin position="46"/>
        <end position="226"/>
    </location>
</feature>
<dbReference type="GO" id="GO:0005783">
    <property type="term" value="C:endoplasmic reticulum"/>
    <property type="evidence" value="ECO:0007669"/>
    <property type="project" value="TreeGrafter"/>
</dbReference>
<dbReference type="OMA" id="FQTHQLF"/>
<keyword evidence="1" id="KW-0732">Signal</keyword>
<keyword evidence="7" id="KW-1185">Reference proteome</keyword>
<gene>
    <name evidence="6" type="ORF">PTSG_07405</name>
</gene>
<dbReference type="eggNOG" id="KOG1879">
    <property type="taxonomic scope" value="Eukaryota"/>
</dbReference>
<dbReference type="InParanoid" id="F2UIL6"/>
<dbReference type="GO" id="GO:0036503">
    <property type="term" value="P:ERAD pathway"/>
    <property type="evidence" value="ECO:0007669"/>
    <property type="project" value="TreeGrafter"/>
</dbReference>
<evidence type="ECO:0000259" key="3">
    <source>
        <dbReference type="Pfam" id="PF18401"/>
    </source>
</evidence>
<evidence type="ECO:0000313" key="7">
    <source>
        <dbReference type="Proteomes" id="UP000007799"/>
    </source>
</evidence>
<feature type="domain" description="UDP-glucose:glycoprotein glucosyltransferase thioredoxin-like" evidence="5">
    <location>
        <begin position="735"/>
        <end position="911"/>
    </location>
</feature>
<dbReference type="InterPro" id="IPR040692">
    <property type="entry name" value="UGGT_TRXL_3"/>
</dbReference>
<dbReference type="Pfam" id="PF18400">
    <property type="entry name" value="Thioredoxin_12"/>
    <property type="match status" value="1"/>
</dbReference>
<dbReference type="GeneID" id="16071468"/>
<feature type="domain" description="UGGT thioredoxin-like" evidence="4">
    <location>
        <begin position="438"/>
        <end position="705"/>
    </location>
</feature>
<dbReference type="KEGG" id="sre:PTSG_07405"/>
<dbReference type="InterPro" id="IPR040525">
    <property type="entry name" value="UGGT_TRXL_4"/>
</dbReference>
<dbReference type="FunCoup" id="F2UIL6">
    <property type="interactions" value="1766"/>
</dbReference>
<reference evidence="6" key="1">
    <citation type="submission" date="2009-08" db="EMBL/GenBank/DDBJ databases">
        <title>Annotation of Salpingoeca rosetta.</title>
        <authorList>
            <consortium name="The Broad Institute Genome Sequencing Platform"/>
            <person name="Russ C."/>
            <person name="Cuomo C."/>
            <person name="Burger G."/>
            <person name="Gray M.W."/>
            <person name="Holland P.W.H."/>
            <person name="King N."/>
            <person name="Lang F.B.F."/>
            <person name="Roger A.J."/>
            <person name="Ruiz-Trillo I."/>
            <person name="Young S.K."/>
            <person name="Zeng Q."/>
            <person name="Gargeya S."/>
            <person name="Alvarado L."/>
            <person name="Berlin A."/>
            <person name="Chapman S.B."/>
            <person name="Chen Z."/>
            <person name="Freedman E."/>
            <person name="Gellesch M."/>
            <person name="Goldberg J."/>
            <person name="Griggs A."/>
            <person name="Gujja S."/>
            <person name="Heilman E."/>
            <person name="Heiman D."/>
            <person name="Howarth C."/>
            <person name="Mehta T."/>
            <person name="Neiman D."/>
            <person name="Pearson M."/>
            <person name="Roberts A."/>
            <person name="Saif S."/>
            <person name="Shea T."/>
            <person name="Shenoy N."/>
            <person name="Sisk P."/>
            <person name="Stolte C."/>
            <person name="Sykes S."/>
            <person name="White J."/>
            <person name="Yandava C."/>
            <person name="Haas B."/>
            <person name="Nusbaum C."/>
            <person name="Birren B."/>
        </authorList>
    </citation>
    <scope>NUCLEOTIDE SEQUENCE [LARGE SCALE GENOMIC DNA]</scope>
    <source>
        <strain evidence="6">ATCC 50818</strain>
    </source>
</reference>
<dbReference type="GO" id="GO:0051082">
    <property type="term" value="F:unfolded protein binding"/>
    <property type="evidence" value="ECO:0007669"/>
    <property type="project" value="TreeGrafter"/>
</dbReference>
<evidence type="ECO:0000259" key="4">
    <source>
        <dbReference type="Pfam" id="PF18402"/>
    </source>
</evidence>
<evidence type="ECO:0000259" key="2">
    <source>
        <dbReference type="Pfam" id="PF18400"/>
    </source>
</evidence>
<dbReference type="Pfam" id="PF18403">
    <property type="entry name" value="Thioredoxin_15"/>
    <property type="match status" value="1"/>
</dbReference>
<dbReference type="Pfam" id="PF18402">
    <property type="entry name" value="Thioredoxin_14"/>
    <property type="match status" value="1"/>
</dbReference>
<dbReference type="STRING" id="946362.F2UIL6"/>
<dbReference type="GO" id="GO:0003980">
    <property type="term" value="F:UDP-glucose:glycoprotein glucosyltransferase activity"/>
    <property type="evidence" value="ECO:0007669"/>
    <property type="project" value="InterPro"/>
</dbReference>
<evidence type="ECO:0008006" key="8">
    <source>
        <dbReference type="Google" id="ProtNLM"/>
    </source>
</evidence>
<dbReference type="RefSeq" id="XP_004990905.1">
    <property type="nucleotide sequence ID" value="XM_004990848.1"/>
</dbReference>
<organism evidence="7">
    <name type="scientific">Salpingoeca rosetta (strain ATCC 50818 / BSB-021)</name>
    <dbReference type="NCBI Taxonomy" id="946362"/>
    <lineage>
        <taxon>Eukaryota</taxon>
        <taxon>Choanoflagellata</taxon>
        <taxon>Craspedida</taxon>
        <taxon>Salpingoecidae</taxon>
        <taxon>Salpingoeca</taxon>
    </lineage>
</organism>
<dbReference type="InterPro" id="IPR018887">
    <property type="entry name" value="MYDGF"/>
</dbReference>
<dbReference type="GO" id="GO:0018279">
    <property type="term" value="P:protein N-linked glycosylation via asparagine"/>
    <property type="evidence" value="ECO:0007669"/>
    <property type="project" value="TreeGrafter"/>
</dbReference>
<protein>
    <recommendedName>
        <fullName evidence="8">UDP-glucose:glycoprotein glucosyltransferase</fullName>
    </recommendedName>
</protein>
<dbReference type="EMBL" id="GL832976">
    <property type="protein sequence ID" value="EGD77065.1"/>
    <property type="molecule type" value="Genomic_DNA"/>
</dbReference>
<feature type="signal peptide" evidence="1">
    <location>
        <begin position="1"/>
        <end position="32"/>
    </location>
</feature>
<dbReference type="Pfam" id="PF18401">
    <property type="entry name" value="Thioredoxin_13"/>
    <property type="match status" value="1"/>
</dbReference>
<proteinExistence type="predicted"/>
<dbReference type="OrthoDB" id="27683at2759"/>
<evidence type="ECO:0000259" key="5">
    <source>
        <dbReference type="Pfam" id="PF18403"/>
    </source>
</evidence>
<dbReference type="PANTHER" id="PTHR11226">
    <property type="entry name" value="UDP-GLUCOSE GLYCOPROTEIN:GLUCOSYLTRANSFERASE"/>
    <property type="match status" value="1"/>
</dbReference>
<dbReference type="InterPro" id="IPR040694">
    <property type="entry name" value="UGGT_TRXL_2"/>
</dbReference>
<dbReference type="Proteomes" id="UP000007799">
    <property type="component" value="Unassembled WGS sequence"/>
</dbReference>
<feature type="chain" id="PRO_5003287705" description="UDP-glucose:glycoprotein glucosyltransferase" evidence="1">
    <location>
        <begin position="33"/>
        <end position="1355"/>
    </location>
</feature>
<dbReference type="PANTHER" id="PTHR11226:SF0">
    <property type="entry name" value="UDP-GLUCOSE:GLYCOPROTEIN GLUCOSYLTRANSFERASE"/>
    <property type="match status" value="1"/>
</dbReference>
<dbReference type="Pfam" id="PF06427">
    <property type="entry name" value="UDP-g_GGTase"/>
    <property type="match status" value="1"/>
</dbReference>